<evidence type="ECO:0000313" key="8">
    <source>
        <dbReference type="EMBL" id="SNQ62000.1"/>
    </source>
</evidence>
<feature type="domain" description="Cytochrome b561 bacterial/Ni-hydrogenase" evidence="7">
    <location>
        <begin position="5"/>
        <end position="170"/>
    </location>
</feature>
<keyword evidence="5 6" id="KW-0472">Membrane</keyword>
<evidence type="ECO:0000256" key="3">
    <source>
        <dbReference type="ARBA" id="ARBA00022692"/>
    </source>
</evidence>
<keyword evidence="3 6" id="KW-0812">Transmembrane</keyword>
<name>A0A284VRU3_9EURY</name>
<dbReference type="SUPFAM" id="SSF81342">
    <property type="entry name" value="Transmembrane di-heme cytochromes"/>
    <property type="match status" value="1"/>
</dbReference>
<sequence>MRLPRFDASARVLHWSHAVIFIWLLATGIQLFLTPKSLLGDPLIRRIHLYASLPFILLPVMIYIAGSSLTRIDIKELISWTGDDLNWFVELLKNRKTAATGKFNGGQKVNFIVMLLLIAGLSFSGFVVWMKSLFSVNFVELNFLAHDSLAILSILLLAGHITFALYNSESLHGIIFGTVDEKWAEEHYPAWFEQETGIK</sequence>
<feature type="transmembrane region" description="Helical" evidence="6">
    <location>
        <begin position="47"/>
        <end position="66"/>
    </location>
</feature>
<dbReference type="EMBL" id="FZMP01000203">
    <property type="protein sequence ID" value="SNQ62000.1"/>
    <property type="molecule type" value="Genomic_DNA"/>
</dbReference>
<accession>A0A284VRU3</accession>
<dbReference type="AlphaFoldDB" id="A0A284VRU3"/>
<dbReference type="GO" id="GO:0009055">
    <property type="term" value="F:electron transfer activity"/>
    <property type="evidence" value="ECO:0007669"/>
    <property type="project" value="InterPro"/>
</dbReference>
<dbReference type="InterPro" id="IPR016174">
    <property type="entry name" value="Di-haem_cyt_TM"/>
</dbReference>
<evidence type="ECO:0000259" key="7">
    <source>
        <dbReference type="Pfam" id="PF01292"/>
    </source>
</evidence>
<evidence type="ECO:0000256" key="2">
    <source>
        <dbReference type="ARBA" id="ARBA00022475"/>
    </source>
</evidence>
<protein>
    <submittedName>
        <fullName evidence="8">Putative Formate dehydrogenase gamma subunit</fullName>
    </submittedName>
</protein>
<dbReference type="GO" id="GO:0005886">
    <property type="term" value="C:plasma membrane"/>
    <property type="evidence" value="ECO:0007669"/>
    <property type="project" value="UniProtKB-SubCell"/>
</dbReference>
<keyword evidence="2" id="KW-1003">Cell membrane</keyword>
<dbReference type="PANTHER" id="PTHR30074">
    <property type="entry name" value="FORMATE DEHYDROGENASE, NITRATE-INDUCIBLE, CYTOCHROME B556 FDN SUBUNIT"/>
    <property type="match status" value="1"/>
</dbReference>
<dbReference type="PANTHER" id="PTHR30074:SF6">
    <property type="entry name" value="FORMATE DEHYDROGENASE GAMMA SUBUNIT"/>
    <property type="match status" value="1"/>
</dbReference>
<evidence type="ECO:0000256" key="1">
    <source>
        <dbReference type="ARBA" id="ARBA00004651"/>
    </source>
</evidence>
<dbReference type="GO" id="GO:0036397">
    <property type="term" value="F:formate dehydrogenase (quinone) activity"/>
    <property type="evidence" value="ECO:0007669"/>
    <property type="project" value="TreeGrafter"/>
</dbReference>
<dbReference type="Pfam" id="PF01292">
    <property type="entry name" value="Ni_hydr_CYTB"/>
    <property type="match status" value="1"/>
</dbReference>
<dbReference type="Proteomes" id="UP000218615">
    <property type="component" value="Unassembled WGS sequence"/>
</dbReference>
<proteinExistence type="predicted"/>
<organism evidence="8 9">
    <name type="scientific">Candidatus Methanoperedens nitratireducens</name>
    <dbReference type="NCBI Taxonomy" id="1392998"/>
    <lineage>
        <taxon>Archaea</taxon>
        <taxon>Methanobacteriati</taxon>
        <taxon>Methanobacteriota</taxon>
        <taxon>Stenosarchaea group</taxon>
        <taxon>Methanomicrobia</taxon>
        <taxon>Methanosarcinales</taxon>
        <taxon>ANME-2 cluster</taxon>
        <taxon>Candidatus Methanoperedentaceae</taxon>
        <taxon>Candidatus Methanoperedens</taxon>
    </lineage>
</organism>
<feature type="transmembrane region" description="Helical" evidence="6">
    <location>
        <begin position="149"/>
        <end position="166"/>
    </location>
</feature>
<reference evidence="9" key="1">
    <citation type="submission" date="2017-06" db="EMBL/GenBank/DDBJ databases">
        <authorList>
            <person name="Cremers G."/>
        </authorList>
    </citation>
    <scope>NUCLEOTIDE SEQUENCE [LARGE SCALE GENOMIC DNA]</scope>
</reference>
<evidence type="ECO:0000313" key="9">
    <source>
        <dbReference type="Proteomes" id="UP000218615"/>
    </source>
</evidence>
<dbReference type="GO" id="GO:0009326">
    <property type="term" value="C:formate dehydrogenase complex"/>
    <property type="evidence" value="ECO:0007669"/>
    <property type="project" value="TreeGrafter"/>
</dbReference>
<dbReference type="InterPro" id="IPR011577">
    <property type="entry name" value="Cyt_b561_bac/Ni-Hgenase"/>
</dbReference>
<evidence type="ECO:0000256" key="5">
    <source>
        <dbReference type="ARBA" id="ARBA00023136"/>
    </source>
</evidence>
<dbReference type="RefSeq" id="WP_179294001.1">
    <property type="nucleotide sequence ID" value="NZ_FZMP01000203.1"/>
</dbReference>
<feature type="transmembrane region" description="Helical" evidence="6">
    <location>
        <begin position="109"/>
        <end position="129"/>
    </location>
</feature>
<dbReference type="OrthoDB" id="379127at2157"/>
<evidence type="ECO:0000256" key="4">
    <source>
        <dbReference type="ARBA" id="ARBA00022989"/>
    </source>
</evidence>
<comment type="subcellular location">
    <subcellularLocation>
        <location evidence="1">Cell membrane</location>
        <topology evidence="1">Multi-pass membrane protein</topology>
    </subcellularLocation>
</comment>
<dbReference type="GO" id="GO:0015944">
    <property type="term" value="P:formate oxidation"/>
    <property type="evidence" value="ECO:0007669"/>
    <property type="project" value="TreeGrafter"/>
</dbReference>
<dbReference type="Gene3D" id="1.20.950.20">
    <property type="entry name" value="Transmembrane di-heme cytochromes, Chain C"/>
    <property type="match status" value="1"/>
</dbReference>
<keyword evidence="4 6" id="KW-1133">Transmembrane helix</keyword>
<dbReference type="InterPro" id="IPR051817">
    <property type="entry name" value="FDH_cytochrome_b556_subunit"/>
</dbReference>
<dbReference type="GO" id="GO:0022904">
    <property type="term" value="P:respiratory electron transport chain"/>
    <property type="evidence" value="ECO:0007669"/>
    <property type="project" value="InterPro"/>
</dbReference>
<feature type="transmembrane region" description="Helical" evidence="6">
    <location>
        <begin position="12"/>
        <end position="35"/>
    </location>
</feature>
<dbReference type="GO" id="GO:0009061">
    <property type="term" value="P:anaerobic respiration"/>
    <property type="evidence" value="ECO:0007669"/>
    <property type="project" value="TreeGrafter"/>
</dbReference>
<gene>
    <name evidence="8" type="ORF">MNV_560046</name>
</gene>
<evidence type="ECO:0000256" key="6">
    <source>
        <dbReference type="SAM" id="Phobius"/>
    </source>
</evidence>
<keyword evidence="9" id="KW-1185">Reference proteome</keyword>